<evidence type="ECO:0000313" key="5">
    <source>
        <dbReference type="Proteomes" id="UP000017184"/>
    </source>
</evidence>
<dbReference type="PANTHER" id="PTHR45228">
    <property type="entry name" value="CYCLIC DI-GMP PHOSPHODIESTERASE TM_0186-RELATED"/>
    <property type="match status" value="1"/>
</dbReference>
<dbReference type="InterPro" id="IPR011006">
    <property type="entry name" value="CheY-like_superfamily"/>
</dbReference>
<dbReference type="InterPro" id="IPR003607">
    <property type="entry name" value="HD/PDEase_dom"/>
</dbReference>
<dbReference type="HOGENOM" id="CLU_000445_92_10_4"/>
<feature type="domain" description="Response regulatory" evidence="2">
    <location>
        <begin position="13"/>
        <end position="127"/>
    </location>
</feature>
<dbReference type="KEGG" id="cbx:Cenrod_1525"/>
<accession>U5N8G6</accession>
<dbReference type="GO" id="GO:0000160">
    <property type="term" value="P:phosphorelay signal transduction system"/>
    <property type="evidence" value="ECO:0007669"/>
    <property type="project" value="InterPro"/>
</dbReference>
<dbReference type="Proteomes" id="UP000017184">
    <property type="component" value="Chromosome"/>
</dbReference>
<comment type="caution">
    <text evidence="1">Lacks conserved residue(s) required for the propagation of feature annotation.</text>
</comment>
<dbReference type="InterPro" id="IPR001789">
    <property type="entry name" value="Sig_transdc_resp-reg_receiver"/>
</dbReference>
<evidence type="ECO:0000259" key="2">
    <source>
        <dbReference type="PROSITE" id="PS50110"/>
    </source>
</evidence>
<dbReference type="SUPFAM" id="SSF52172">
    <property type="entry name" value="CheY-like"/>
    <property type="match status" value="1"/>
</dbReference>
<dbReference type="SMART" id="SM00471">
    <property type="entry name" value="HDc"/>
    <property type="match status" value="1"/>
</dbReference>
<keyword evidence="5" id="KW-1185">Reference proteome</keyword>
<dbReference type="OrthoDB" id="9802500at2"/>
<dbReference type="PROSITE" id="PS51832">
    <property type="entry name" value="HD_GYP"/>
    <property type="match status" value="1"/>
</dbReference>
<dbReference type="CDD" id="cd00077">
    <property type="entry name" value="HDc"/>
    <property type="match status" value="1"/>
</dbReference>
<evidence type="ECO:0000259" key="3">
    <source>
        <dbReference type="PROSITE" id="PS51832"/>
    </source>
</evidence>
<reference evidence="4 5" key="1">
    <citation type="journal article" date="2013" name="Genome Biol.">
        <title>Genomic analysis reveals key aspects of prokaryotic symbiosis in the phototrophic consortium "Chlorochromatium aggregatum".</title>
        <authorList>
            <person name="Liu Z."/>
            <person name="Muller J."/>
            <person name="Li T."/>
            <person name="Alvey R.M."/>
            <person name="Vogl K."/>
            <person name="Frigaard N.U."/>
            <person name="Rockwell N.C."/>
            <person name="Boyd E.S."/>
            <person name="Tomsho L.P."/>
            <person name="Schuster S.C."/>
            <person name="Henke P."/>
            <person name="Rohde M."/>
            <person name="Overmann J."/>
            <person name="Bryant D.A."/>
        </authorList>
    </citation>
    <scope>NUCLEOTIDE SEQUENCE [LARGE SCALE GENOMIC DNA]</scope>
    <source>
        <strain evidence="4">CR</strain>
    </source>
</reference>
<organism evidence="4 5">
    <name type="scientific">Candidatus Symbiobacter mobilis CR</name>
    <dbReference type="NCBI Taxonomy" id="946483"/>
    <lineage>
        <taxon>Bacteria</taxon>
        <taxon>Pseudomonadati</taxon>
        <taxon>Pseudomonadota</taxon>
        <taxon>Betaproteobacteria</taxon>
        <taxon>Burkholderiales</taxon>
        <taxon>Comamonadaceae</taxon>
    </lineage>
</organism>
<evidence type="ECO:0000256" key="1">
    <source>
        <dbReference type="PROSITE-ProRule" id="PRU00169"/>
    </source>
</evidence>
<feature type="domain" description="HD-GYP" evidence="3">
    <location>
        <begin position="154"/>
        <end position="365"/>
    </location>
</feature>
<dbReference type="PROSITE" id="PS50110">
    <property type="entry name" value="RESPONSE_REGULATORY"/>
    <property type="match status" value="1"/>
</dbReference>
<dbReference type="SUPFAM" id="SSF109604">
    <property type="entry name" value="HD-domain/PDEase-like"/>
    <property type="match status" value="1"/>
</dbReference>
<dbReference type="Pfam" id="PF13487">
    <property type="entry name" value="HD_5"/>
    <property type="match status" value="1"/>
</dbReference>
<dbReference type="RefSeq" id="WP_022773300.1">
    <property type="nucleotide sequence ID" value="NC_022576.1"/>
</dbReference>
<sequence>MDDSLDQVELPATILAVDEDAGRLEALQTFLADGYSVLLAGRYDMAWDMARAPRAPDLLLLAIPESCGAALALCKQLQQSLSTRSMPIIALVPGTELGRMALEAGAADYLPQPVCPSLLRVRVQTQLALRRAQERLRDRDGAVGREVQRRVIESGATEDVTIFATASLAETRDADTTNHLCRTQRYVRALAWKLSTHPRFVAFLTVEMIALLFRAVPLHDIGKAGIPDRILLKPGKLTAEEFEVMKTHTTLGRDAIARAQHLFGYDARFLQVCKEIALSHQEKWNGTGYPHGLQGDAIPIAARLMAIADVYDALISERVYKAAMPHEEAVQVIAAASGRHFDPDVIEAFLALQDSFRAIAISFADSAEELRDKRKYLELAGTFGEGNAVAP</sequence>
<dbReference type="STRING" id="946483.Cenrod_1525"/>
<name>U5N8G6_9BURK</name>
<dbReference type="AlphaFoldDB" id="U5N8G6"/>
<dbReference type="Gene3D" id="1.10.3210.10">
    <property type="entry name" value="Hypothetical protein af1432"/>
    <property type="match status" value="1"/>
</dbReference>
<dbReference type="Gene3D" id="3.40.50.2300">
    <property type="match status" value="1"/>
</dbReference>
<dbReference type="GO" id="GO:0008081">
    <property type="term" value="F:phosphoric diester hydrolase activity"/>
    <property type="evidence" value="ECO:0007669"/>
    <property type="project" value="UniProtKB-ARBA"/>
</dbReference>
<dbReference type="PANTHER" id="PTHR45228:SF5">
    <property type="entry name" value="CYCLIC DI-GMP PHOSPHODIESTERASE VC_1348-RELATED"/>
    <property type="match status" value="1"/>
</dbReference>
<protein>
    <submittedName>
        <fullName evidence="4">Response regulator-like protein</fullName>
    </submittedName>
</protein>
<dbReference type="eggNOG" id="COG3437">
    <property type="taxonomic scope" value="Bacteria"/>
</dbReference>
<proteinExistence type="predicted"/>
<dbReference type="EMBL" id="CP004885">
    <property type="protein sequence ID" value="AGX87610.1"/>
    <property type="molecule type" value="Genomic_DNA"/>
</dbReference>
<dbReference type="SMART" id="SM00448">
    <property type="entry name" value="REC"/>
    <property type="match status" value="1"/>
</dbReference>
<gene>
    <name evidence="4" type="ORF">Cenrod_1525</name>
</gene>
<dbReference type="InterPro" id="IPR037522">
    <property type="entry name" value="HD_GYP_dom"/>
</dbReference>
<evidence type="ECO:0000313" key="4">
    <source>
        <dbReference type="EMBL" id="AGX87610.1"/>
    </source>
</evidence>
<dbReference type="InterPro" id="IPR052020">
    <property type="entry name" value="Cyclic_di-GMP/3'3'-cGAMP_PDE"/>
</dbReference>